<proteinExistence type="predicted"/>
<evidence type="ECO:0000313" key="1">
    <source>
        <dbReference type="EMBL" id="RHD11039.1"/>
    </source>
</evidence>
<dbReference type="EMBL" id="QSIS01000001">
    <property type="protein sequence ID" value="RHD11039.1"/>
    <property type="molecule type" value="Genomic_DNA"/>
</dbReference>
<protein>
    <submittedName>
        <fullName evidence="1">GHKL domain-containing protein</fullName>
    </submittedName>
</protein>
<name>A0A414DIX1_9FIRM</name>
<accession>A0A414DIX1</accession>
<gene>
    <name evidence="1" type="ORF">DW811_01265</name>
</gene>
<sequence>MHQYSNTYFKEPRFRNQIPVTDEPDHGIGVRSIISVIEKYNGIYAFFTKDGTFYFQACI</sequence>
<evidence type="ECO:0000313" key="2">
    <source>
        <dbReference type="Proteomes" id="UP000284794"/>
    </source>
</evidence>
<comment type="caution">
    <text evidence="1">The sequence shown here is derived from an EMBL/GenBank/DDBJ whole genome shotgun (WGS) entry which is preliminary data.</text>
</comment>
<dbReference type="Proteomes" id="UP000284794">
    <property type="component" value="Unassembled WGS sequence"/>
</dbReference>
<organism evidence="1 2">
    <name type="scientific">Lachnospira eligens</name>
    <dbReference type="NCBI Taxonomy" id="39485"/>
    <lineage>
        <taxon>Bacteria</taxon>
        <taxon>Bacillati</taxon>
        <taxon>Bacillota</taxon>
        <taxon>Clostridia</taxon>
        <taxon>Lachnospirales</taxon>
        <taxon>Lachnospiraceae</taxon>
        <taxon>Lachnospira</taxon>
    </lineage>
</organism>
<reference evidence="1 2" key="1">
    <citation type="submission" date="2018-08" db="EMBL/GenBank/DDBJ databases">
        <title>A genome reference for cultivated species of the human gut microbiota.</title>
        <authorList>
            <person name="Zou Y."/>
            <person name="Xue W."/>
            <person name="Luo G."/>
        </authorList>
    </citation>
    <scope>NUCLEOTIDE SEQUENCE [LARGE SCALE GENOMIC DNA]</scope>
    <source>
        <strain evidence="1 2">AM32-2AC</strain>
    </source>
</reference>
<dbReference type="AlphaFoldDB" id="A0A414DIX1"/>